<dbReference type="GO" id="GO:0005886">
    <property type="term" value="C:plasma membrane"/>
    <property type="evidence" value="ECO:0007669"/>
    <property type="project" value="UniProtKB-SubCell"/>
</dbReference>
<evidence type="ECO:0000256" key="4">
    <source>
        <dbReference type="ARBA" id="ARBA00016452"/>
    </source>
</evidence>
<dbReference type="Pfam" id="PF03379">
    <property type="entry name" value="CcmB"/>
    <property type="match status" value="1"/>
</dbReference>
<dbReference type="GO" id="GO:1903607">
    <property type="term" value="P:cytochrome c biosynthetic process"/>
    <property type="evidence" value="ECO:0007669"/>
    <property type="project" value="TreeGrafter"/>
</dbReference>
<evidence type="ECO:0000256" key="9">
    <source>
        <dbReference type="ARBA" id="ARBA00022748"/>
    </source>
</evidence>
<keyword evidence="14" id="KW-1185">Reference proteome</keyword>
<comment type="similarity">
    <text evidence="3">Belongs to the CcmB/CycW/HelB family.</text>
</comment>
<dbReference type="PANTHER" id="PTHR30070:SF1">
    <property type="entry name" value="CYTOCHROME C BIOGENESIS B-RELATED"/>
    <property type="match status" value="1"/>
</dbReference>
<comment type="subcellular location">
    <subcellularLocation>
        <location evidence="2">Cell inner membrane</location>
        <topology evidence="2">Multi-pass membrane protein</topology>
    </subcellularLocation>
</comment>
<dbReference type="InterPro" id="IPR026031">
    <property type="entry name" value="Cyt_c_CcmB_bac"/>
</dbReference>
<organism evidence="13 14">
    <name type="scientific">Sulfidibacter corallicola</name>
    <dbReference type="NCBI Taxonomy" id="2818388"/>
    <lineage>
        <taxon>Bacteria</taxon>
        <taxon>Pseudomonadati</taxon>
        <taxon>Acidobacteriota</taxon>
        <taxon>Holophagae</taxon>
        <taxon>Acanthopleuribacterales</taxon>
        <taxon>Acanthopleuribacteraceae</taxon>
        <taxon>Sulfidibacter</taxon>
    </lineage>
</organism>
<keyword evidence="11 12" id="KW-0472">Membrane</keyword>
<dbReference type="RefSeq" id="WP_237382341.1">
    <property type="nucleotide sequence ID" value="NZ_CP071793.1"/>
</dbReference>
<name>A0A8A4TT54_SULCO</name>
<evidence type="ECO:0000256" key="7">
    <source>
        <dbReference type="ARBA" id="ARBA00022519"/>
    </source>
</evidence>
<evidence type="ECO:0000256" key="6">
    <source>
        <dbReference type="ARBA" id="ARBA00022475"/>
    </source>
</evidence>
<keyword evidence="6" id="KW-1003">Cell membrane</keyword>
<feature type="transmembrane region" description="Helical" evidence="12">
    <location>
        <begin position="25"/>
        <end position="43"/>
    </location>
</feature>
<evidence type="ECO:0000313" key="13">
    <source>
        <dbReference type="EMBL" id="QTD52232.1"/>
    </source>
</evidence>
<dbReference type="KEGG" id="scor:J3U87_07140"/>
<feature type="transmembrane region" description="Helical" evidence="12">
    <location>
        <begin position="165"/>
        <end position="186"/>
    </location>
</feature>
<dbReference type="AlphaFoldDB" id="A0A8A4TT54"/>
<dbReference type="GO" id="GO:0015232">
    <property type="term" value="F:heme transmembrane transporter activity"/>
    <property type="evidence" value="ECO:0007669"/>
    <property type="project" value="InterPro"/>
</dbReference>
<keyword evidence="5" id="KW-0813">Transport</keyword>
<feature type="transmembrane region" description="Helical" evidence="12">
    <location>
        <begin position="49"/>
        <end position="71"/>
    </location>
</feature>
<feature type="transmembrane region" description="Helical" evidence="12">
    <location>
        <begin position="106"/>
        <end position="126"/>
    </location>
</feature>
<keyword evidence="8 12" id="KW-0812">Transmembrane</keyword>
<keyword evidence="10 12" id="KW-1133">Transmembrane helix</keyword>
<feature type="transmembrane region" description="Helical" evidence="12">
    <location>
        <begin position="198"/>
        <end position="220"/>
    </location>
</feature>
<evidence type="ECO:0000256" key="3">
    <source>
        <dbReference type="ARBA" id="ARBA00010544"/>
    </source>
</evidence>
<evidence type="ECO:0000256" key="1">
    <source>
        <dbReference type="ARBA" id="ARBA00002442"/>
    </source>
</evidence>
<evidence type="ECO:0000256" key="5">
    <source>
        <dbReference type="ARBA" id="ARBA00022448"/>
    </source>
</evidence>
<evidence type="ECO:0000313" key="14">
    <source>
        <dbReference type="Proteomes" id="UP000663929"/>
    </source>
</evidence>
<dbReference type="PRINTS" id="PR01414">
    <property type="entry name" value="CCMBBIOGNSIS"/>
</dbReference>
<keyword evidence="9" id="KW-0201">Cytochrome c-type biogenesis</keyword>
<sequence length="223" mass="24569">MSPVVSVFSAMLHKDLRRELRSREIFISSFLFSIILLTVIYFASTSSGVKYELMGAGALWLCITFSGTIGLNRTHQSEMVNNCYRGLILSPADGGWLYLAKVCSNWLLLSAMEVLLLPLIALFFHVDLLQSPGWLALSLLLGTGGFVAVGTLVVVITANTRMKDVLFPVVQLPLVVPALIAGVNSTEVALRGQSPWNWIQFLLALNVVFLSVGFLLYEFLLEE</sequence>
<dbReference type="GO" id="GO:0017004">
    <property type="term" value="P:cytochrome complex assembly"/>
    <property type="evidence" value="ECO:0007669"/>
    <property type="project" value="UniProtKB-KW"/>
</dbReference>
<evidence type="ECO:0000256" key="11">
    <source>
        <dbReference type="ARBA" id="ARBA00023136"/>
    </source>
</evidence>
<dbReference type="Proteomes" id="UP000663929">
    <property type="component" value="Chromosome"/>
</dbReference>
<evidence type="ECO:0000256" key="2">
    <source>
        <dbReference type="ARBA" id="ARBA00004429"/>
    </source>
</evidence>
<evidence type="ECO:0000256" key="10">
    <source>
        <dbReference type="ARBA" id="ARBA00022989"/>
    </source>
</evidence>
<dbReference type="PIRSF" id="PIRSF002764">
    <property type="entry name" value="CcmB"/>
    <property type="match status" value="1"/>
</dbReference>
<proteinExistence type="inferred from homology"/>
<feature type="transmembrane region" description="Helical" evidence="12">
    <location>
        <begin position="132"/>
        <end position="158"/>
    </location>
</feature>
<comment type="function">
    <text evidence="1">Required for the export of heme to the periplasm for the biogenesis of c-type cytochromes.</text>
</comment>
<evidence type="ECO:0000256" key="12">
    <source>
        <dbReference type="SAM" id="Phobius"/>
    </source>
</evidence>
<reference evidence="13" key="1">
    <citation type="submission" date="2021-03" db="EMBL/GenBank/DDBJ databases">
        <title>Acanthopleuribacteraceae sp. M133.</title>
        <authorList>
            <person name="Wang G."/>
        </authorList>
    </citation>
    <scope>NUCLEOTIDE SEQUENCE</scope>
    <source>
        <strain evidence="13">M133</strain>
    </source>
</reference>
<dbReference type="EMBL" id="CP071793">
    <property type="protein sequence ID" value="QTD52232.1"/>
    <property type="molecule type" value="Genomic_DNA"/>
</dbReference>
<evidence type="ECO:0000256" key="8">
    <source>
        <dbReference type="ARBA" id="ARBA00022692"/>
    </source>
</evidence>
<accession>A0A8A4TT54</accession>
<gene>
    <name evidence="13" type="ORF">J3U87_07140</name>
</gene>
<dbReference type="InterPro" id="IPR003544">
    <property type="entry name" value="Cyt_c_biogenesis_CcmB"/>
</dbReference>
<dbReference type="PANTHER" id="PTHR30070">
    <property type="entry name" value="HEME EXPORTER PROTEIN B"/>
    <property type="match status" value="1"/>
</dbReference>
<protein>
    <recommendedName>
        <fullName evidence="4">Heme exporter protein B</fullName>
    </recommendedName>
</protein>
<keyword evidence="7" id="KW-0997">Cell inner membrane</keyword>